<protein>
    <submittedName>
        <fullName evidence="1">Uncharacterized protein</fullName>
    </submittedName>
</protein>
<accession>A0ABV5GN62</accession>
<keyword evidence="2" id="KW-1185">Reference proteome</keyword>
<sequence length="83" mass="9720">MKYLFLLLIGMGFYSCKETVKDVAPEIENPAENDLISEINESEFNQNLIINSTDDLLGYWVGWFEPLEDDYKKKQIHRRACCL</sequence>
<organism evidence="1 2">
    <name type="scientific">Flavobacterium jumunjinense</name>
    <dbReference type="NCBI Taxonomy" id="998845"/>
    <lineage>
        <taxon>Bacteria</taxon>
        <taxon>Pseudomonadati</taxon>
        <taxon>Bacteroidota</taxon>
        <taxon>Flavobacteriia</taxon>
        <taxon>Flavobacteriales</taxon>
        <taxon>Flavobacteriaceae</taxon>
        <taxon>Flavobacterium</taxon>
    </lineage>
</organism>
<reference evidence="1 2" key="1">
    <citation type="submission" date="2024-09" db="EMBL/GenBank/DDBJ databases">
        <authorList>
            <person name="Sun Q."/>
            <person name="Mori K."/>
        </authorList>
    </citation>
    <scope>NUCLEOTIDE SEQUENCE [LARGE SCALE GENOMIC DNA]</scope>
    <source>
        <strain evidence="1 2">CECT 7955</strain>
    </source>
</reference>
<gene>
    <name evidence="1" type="ORF">ACFFVF_09830</name>
</gene>
<dbReference type="PROSITE" id="PS51257">
    <property type="entry name" value="PROKAR_LIPOPROTEIN"/>
    <property type="match status" value="1"/>
</dbReference>
<evidence type="ECO:0000313" key="1">
    <source>
        <dbReference type="EMBL" id="MFB9096815.1"/>
    </source>
</evidence>
<dbReference type="RefSeq" id="WP_236456758.1">
    <property type="nucleotide sequence ID" value="NZ_CBCSGE010000018.1"/>
</dbReference>
<dbReference type="EMBL" id="JBHMEY010000020">
    <property type="protein sequence ID" value="MFB9096815.1"/>
    <property type="molecule type" value="Genomic_DNA"/>
</dbReference>
<evidence type="ECO:0000313" key="2">
    <source>
        <dbReference type="Proteomes" id="UP001589607"/>
    </source>
</evidence>
<comment type="caution">
    <text evidence="1">The sequence shown here is derived from an EMBL/GenBank/DDBJ whole genome shotgun (WGS) entry which is preliminary data.</text>
</comment>
<name>A0ABV5GN62_9FLAO</name>
<proteinExistence type="predicted"/>
<dbReference type="Proteomes" id="UP001589607">
    <property type="component" value="Unassembled WGS sequence"/>
</dbReference>